<dbReference type="InterPro" id="IPR011083">
    <property type="entry name" value="Phage_tail_collar_dom"/>
</dbReference>
<protein>
    <submittedName>
        <fullName evidence="2">Tail fiber protein</fullName>
    </submittedName>
</protein>
<dbReference type="RefSeq" id="WP_348789227.1">
    <property type="nucleotide sequence ID" value="NZ_CP157390.1"/>
</dbReference>
<dbReference type="InterPro" id="IPR037053">
    <property type="entry name" value="Phage_tail_collar_dom_sf"/>
</dbReference>
<dbReference type="Pfam" id="PF07484">
    <property type="entry name" value="Collar"/>
    <property type="match status" value="1"/>
</dbReference>
<evidence type="ECO:0000313" key="2">
    <source>
        <dbReference type="EMBL" id="XBM49309.1"/>
    </source>
</evidence>
<dbReference type="AlphaFoldDB" id="A0AAU7GH78"/>
<dbReference type="Gene3D" id="3.90.1340.10">
    <property type="entry name" value="Phage tail collar domain"/>
    <property type="match status" value="1"/>
</dbReference>
<dbReference type="CDD" id="cd22641">
    <property type="entry name" value="C24-like"/>
    <property type="match status" value="1"/>
</dbReference>
<proteinExistence type="predicted"/>
<dbReference type="EMBL" id="CP157390">
    <property type="protein sequence ID" value="XBM49309.1"/>
    <property type="molecule type" value="Genomic_DNA"/>
</dbReference>
<feature type="domain" description="Phage tail collar" evidence="1">
    <location>
        <begin position="7"/>
        <end position="63"/>
    </location>
</feature>
<name>A0AAU7GH78_9MICO</name>
<evidence type="ECO:0000259" key="1">
    <source>
        <dbReference type="Pfam" id="PF07484"/>
    </source>
</evidence>
<organism evidence="2">
    <name type="scientific">Leifsonia sp. NPDC080035</name>
    <dbReference type="NCBI Taxonomy" id="3143936"/>
    <lineage>
        <taxon>Bacteria</taxon>
        <taxon>Bacillati</taxon>
        <taxon>Actinomycetota</taxon>
        <taxon>Actinomycetes</taxon>
        <taxon>Micrococcales</taxon>
        <taxon>Microbacteriaceae</taxon>
        <taxon>Leifsonia</taxon>
    </lineage>
</organism>
<dbReference type="SUPFAM" id="SSF88874">
    <property type="entry name" value="Receptor-binding domain of short tail fibre protein gp12"/>
    <property type="match status" value="1"/>
</dbReference>
<sequence>MSDPYIGEIRMFAGTFEPQGWMFCQGQTLSVAAYPALFSLLGTYYGGDGVTTFALPDLRGRFPVGTGQGGGRSSYQLGQYGGAQSVTVIAPQIPSHSHSVAAADSPTTTSAAGAFPAGWADAPYSSTAPSTALAPVQLAQSGGTLPHENRQPYLAMNFIICIDGIFPSREDA</sequence>
<gene>
    <name evidence="2" type="ORF">AAME72_05460</name>
</gene>
<reference evidence="2" key="1">
    <citation type="submission" date="2024-05" db="EMBL/GenBank/DDBJ databases">
        <title>The Natural Products Discovery Center: Release of the First 8490 Sequenced Strains for Exploring Actinobacteria Biosynthetic Diversity.</title>
        <authorList>
            <person name="Kalkreuter E."/>
            <person name="Kautsar S.A."/>
            <person name="Yang D."/>
            <person name="Bader C.D."/>
            <person name="Teijaro C.N."/>
            <person name="Fluegel L."/>
            <person name="Davis C.M."/>
            <person name="Simpson J.R."/>
            <person name="Lauterbach L."/>
            <person name="Steele A.D."/>
            <person name="Gui C."/>
            <person name="Meng S."/>
            <person name="Li G."/>
            <person name="Viehrig K."/>
            <person name="Ye F."/>
            <person name="Su P."/>
            <person name="Kiefer A.F."/>
            <person name="Nichols A."/>
            <person name="Cepeda A.J."/>
            <person name="Yan W."/>
            <person name="Fan B."/>
            <person name="Jiang Y."/>
            <person name="Adhikari A."/>
            <person name="Zheng C.-J."/>
            <person name="Schuster L."/>
            <person name="Cowan T.M."/>
            <person name="Smanski M.J."/>
            <person name="Chevrette M.G."/>
            <person name="de Carvalho L.P.S."/>
            <person name="Shen B."/>
        </authorList>
    </citation>
    <scope>NUCLEOTIDE SEQUENCE</scope>
    <source>
        <strain evidence="2">NPDC080035</strain>
    </source>
</reference>
<accession>A0AAU7GH78</accession>